<dbReference type="GO" id="GO:0008422">
    <property type="term" value="F:beta-glucosidase activity"/>
    <property type="evidence" value="ECO:0007669"/>
    <property type="project" value="UniProtKB-ARBA"/>
</dbReference>
<comment type="pathway">
    <text evidence="5">Lipid metabolism.</text>
</comment>
<dbReference type="GO" id="GO:0005102">
    <property type="term" value="F:signaling receptor binding"/>
    <property type="evidence" value="ECO:0007669"/>
    <property type="project" value="UniProtKB-ARBA"/>
</dbReference>
<comment type="pathway">
    <text evidence="3">Steroid metabolism; cholesterol metabolism.</text>
</comment>
<dbReference type="FunFam" id="3.20.20.80:FF:000030">
    <property type="entry name" value="Lysosomal acid glucosylceramidase"/>
    <property type="match status" value="1"/>
</dbReference>
<comment type="catalytic activity">
    <reaction evidence="15">
        <text>a beta-D-glucosyl-(1&lt;-&gt;1')-N-acylsphing-4-enine + cholesterol = cholesteryl 3-beta-D-glucoside + an N-acylsphing-4-enine</text>
        <dbReference type="Rhea" id="RHEA:58264"/>
        <dbReference type="ChEBI" id="CHEBI:16113"/>
        <dbReference type="ChEBI" id="CHEBI:17495"/>
        <dbReference type="ChEBI" id="CHEBI:22801"/>
        <dbReference type="ChEBI" id="CHEBI:52639"/>
    </reaction>
    <physiologicalReaction direction="left-to-right" evidence="15">
        <dbReference type="Rhea" id="RHEA:58265"/>
    </physiologicalReaction>
    <physiologicalReaction direction="right-to-left" evidence="15">
        <dbReference type="Rhea" id="RHEA:58266"/>
    </physiologicalReaction>
</comment>
<evidence type="ECO:0000259" key="25">
    <source>
        <dbReference type="Pfam" id="PF02055"/>
    </source>
</evidence>
<comment type="catalytic activity">
    <reaction evidence="16">
        <text>beta-D-glucosyl-(1&lt;-&gt;1)-N-octadecanoylsphing-4-enine + cholesterol = cholesteryl 3-beta-D-glucoside + N-octadecanoylsphing-4-enine</text>
        <dbReference type="Rhea" id="RHEA:70311"/>
        <dbReference type="ChEBI" id="CHEBI:16113"/>
        <dbReference type="ChEBI" id="CHEBI:17495"/>
        <dbReference type="ChEBI" id="CHEBI:72961"/>
        <dbReference type="ChEBI" id="CHEBI:84719"/>
    </reaction>
    <physiologicalReaction direction="left-to-right" evidence="16">
        <dbReference type="Rhea" id="RHEA:70312"/>
    </physiologicalReaction>
    <physiologicalReaction direction="right-to-left" evidence="16">
        <dbReference type="Rhea" id="RHEA:70313"/>
    </physiologicalReaction>
</comment>
<evidence type="ECO:0000256" key="23">
    <source>
        <dbReference type="RuleBase" id="RU361188"/>
    </source>
</evidence>
<evidence type="ECO:0000313" key="28">
    <source>
        <dbReference type="Proteomes" id="UP000472272"/>
    </source>
</evidence>
<dbReference type="EC" id="3.2.1.45" evidence="23"/>
<evidence type="ECO:0000256" key="19">
    <source>
        <dbReference type="ARBA" id="ARBA00048817"/>
    </source>
</evidence>
<evidence type="ECO:0000256" key="6">
    <source>
        <dbReference type="ARBA" id="ARBA00005382"/>
    </source>
</evidence>
<evidence type="ECO:0000256" key="20">
    <source>
        <dbReference type="ARBA" id="ARBA00048880"/>
    </source>
</evidence>
<reference evidence="27" key="3">
    <citation type="submission" date="2025-09" db="UniProtKB">
        <authorList>
            <consortium name="Ensembl"/>
        </authorList>
    </citation>
    <scope>IDENTIFICATION</scope>
</reference>
<dbReference type="Gene3D" id="3.20.20.80">
    <property type="entry name" value="Glycosidases"/>
    <property type="match status" value="1"/>
</dbReference>
<dbReference type="Pfam" id="PF17189">
    <property type="entry name" value="Glyco_hydro_30C"/>
    <property type="match status" value="1"/>
</dbReference>
<evidence type="ECO:0000256" key="3">
    <source>
        <dbReference type="ARBA" id="ARBA00004731"/>
    </source>
</evidence>
<comment type="catalytic activity">
    <reaction evidence="12">
        <text>cholesteryl 3-beta-D-glucoside + H2O = cholesterol + D-glucose</text>
        <dbReference type="Rhea" id="RHEA:11956"/>
        <dbReference type="ChEBI" id="CHEBI:4167"/>
        <dbReference type="ChEBI" id="CHEBI:15377"/>
        <dbReference type="ChEBI" id="CHEBI:16113"/>
        <dbReference type="ChEBI" id="CHEBI:17495"/>
    </reaction>
    <physiologicalReaction direction="left-to-right" evidence="12">
        <dbReference type="Rhea" id="RHEA:11957"/>
    </physiologicalReaction>
</comment>
<dbReference type="GO" id="GO:0046527">
    <property type="term" value="F:glucosyltransferase activity"/>
    <property type="evidence" value="ECO:0007669"/>
    <property type="project" value="UniProtKB-ARBA"/>
</dbReference>
<evidence type="ECO:0000256" key="2">
    <source>
        <dbReference type="ARBA" id="ARBA00004207"/>
    </source>
</evidence>
<dbReference type="GO" id="GO:0008203">
    <property type="term" value="P:cholesterol metabolic process"/>
    <property type="evidence" value="ECO:0007669"/>
    <property type="project" value="UniProtKB-UniPathway"/>
</dbReference>
<evidence type="ECO:0000256" key="15">
    <source>
        <dbReference type="ARBA" id="ARBA00048055"/>
    </source>
</evidence>
<evidence type="ECO:0000256" key="11">
    <source>
        <dbReference type="ARBA" id="ARBA00033633"/>
    </source>
</evidence>
<evidence type="ECO:0000256" key="5">
    <source>
        <dbReference type="ARBA" id="ARBA00005189"/>
    </source>
</evidence>
<dbReference type="PANTHER" id="PTHR11069">
    <property type="entry name" value="GLUCOSYLCERAMIDASE"/>
    <property type="match status" value="1"/>
</dbReference>
<gene>
    <name evidence="27" type="primary">LOC114587099</name>
</gene>
<comment type="catalytic activity">
    <reaction evidence="18">
        <text>beta-D-glucosyl-N-dodecanoylsphing-4-enine + cholesterol = N-dodecanoylsphing-4-enine + cholesteryl 3-beta-D-glucoside</text>
        <dbReference type="Rhea" id="RHEA:70307"/>
        <dbReference type="ChEBI" id="CHEBI:16113"/>
        <dbReference type="ChEBI" id="CHEBI:17495"/>
        <dbReference type="ChEBI" id="CHEBI:72956"/>
        <dbReference type="ChEBI" id="CHEBI:76297"/>
    </reaction>
    <physiologicalReaction direction="left-to-right" evidence="18">
        <dbReference type="Rhea" id="RHEA:70308"/>
    </physiologicalReaction>
    <physiologicalReaction direction="right-to-left" evidence="18">
        <dbReference type="Rhea" id="RHEA:70309"/>
    </physiologicalReaction>
</comment>
<feature type="domain" description="Glycosyl hydrolase family 30 TIM-barrel" evidence="25">
    <location>
        <begin position="101"/>
        <end position="452"/>
    </location>
</feature>
<dbReference type="RefSeq" id="XP_028566857.1">
    <property type="nucleotide sequence ID" value="XM_028711024.1"/>
</dbReference>
<keyword evidence="23" id="KW-0326">Glycosidase</keyword>
<comment type="catalytic activity">
    <reaction evidence="17">
        <text>a beta-D-galactosyl-(1&lt;-&gt;1')-N-acylsphing-4-enine + cholesterol = cholesteryl 3-beta-D-galactoside + an N-acylsphing-4-enine</text>
        <dbReference type="Rhea" id="RHEA:70235"/>
        <dbReference type="ChEBI" id="CHEBI:16113"/>
        <dbReference type="ChEBI" id="CHEBI:18390"/>
        <dbReference type="ChEBI" id="CHEBI:52639"/>
        <dbReference type="ChEBI" id="CHEBI:189066"/>
    </reaction>
    <physiologicalReaction direction="left-to-right" evidence="17">
        <dbReference type="Rhea" id="RHEA:70236"/>
    </physiologicalReaction>
    <physiologicalReaction direction="right-to-left" evidence="17">
        <dbReference type="Rhea" id="RHEA:70237"/>
    </physiologicalReaction>
</comment>
<evidence type="ECO:0000256" key="22">
    <source>
        <dbReference type="ARBA" id="ARBA00049516"/>
    </source>
</evidence>
<evidence type="ECO:0000256" key="24">
    <source>
        <dbReference type="SAM" id="SignalP"/>
    </source>
</evidence>
<dbReference type="OMA" id="NQIVMQF"/>
<evidence type="ECO:0000256" key="9">
    <source>
        <dbReference type="ARBA" id="ARBA00022919"/>
    </source>
</evidence>
<evidence type="ECO:0000256" key="17">
    <source>
        <dbReference type="ARBA" id="ARBA00048182"/>
    </source>
</evidence>
<dbReference type="Ensembl" id="ENSPMRT00000027554.1">
    <property type="protein sequence ID" value="ENSPMRP00000025962.1"/>
    <property type="gene ID" value="ENSPMRG00000016807.1"/>
</dbReference>
<comment type="catalytic activity">
    <reaction evidence="1">
        <text>a beta-D-glucosyl-(1&lt;-&gt;1')-N-acylsphing-4-enine + H2O = an N-acylsphing-4-enine + D-glucose</text>
        <dbReference type="Rhea" id="RHEA:13269"/>
        <dbReference type="ChEBI" id="CHEBI:4167"/>
        <dbReference type="ChEBI" id="CHEBI:15377"/>
        <dbReference type="ChEBI" id="CHEBI:22801"/>
        <dbReference type="ChEBI" id="CHEBI:52639"/>
        <dbReference type="EC" id="3.2.1.45"/>
    </reaction>
    <physiologicalReaction direction="left-to-right" evidence="1">
        <dbReference type="Rhea" id="RHEA:13270"/>
    </physiologicalReaction>
</comment>
<comment type="similarity">
    <text evidence="6 23">Belongs to the glycosyl hydrolase 30 family.</text>
</comment>
<feature type="signal peptide" evidence="24">
    <location>
        <begin position="1"/>
        <end position="23"/>
    </location>
</feature>
<dbReference type="GO" id="GO:0004348">
    <property type="term" value="F:glucosylceramidase activity"/>
    <property type="evidence" value="ECO:0007669"/>
    <property type="project" value="UniProtKB-EC"/>
</dbReference>
<accession>A0A670JSP0</accession>
<comment type="catalytic activity">
    <reaction evidence="21">
        <text>beta-D-glucosyl-N-octanoylsphing-4E-enine + cholesterol = N-octanoylsphing-4-enine + cholesteryl 3-beta-D-glucoside</text>
        <dbReference type="Rhea" id="RHEA:70303"/>
        <dbReference type="ChEBI" id="CHEBI:16113"/>
        <dbReference type="ChEBI" id="CHEBI:17495"/>
        <dbReference type="ChEBI" id="CHEBI:45815"/>
        <dbReference type="ChEBI" id="CHEBI:65222"/>
    </reaction>
    <physiologicalReaction direction="left-to-right" evidence="21">
        <dbReference type="Rhea" id="RHEA:70304"/>
    </physiologicalReaction>
    <physiologicalReaction direction="right-to-left" evidence="21">
        <dbReference type="Rhea" id="RHEA:70305"/>
    </physiologicalReaction>
</comment>
<dbReference type="AlphaFoldDB" id="A0A670JSP0"/>
<dbReference type="InterPro" id="IPR033452">
    <property type="entry name" value="GH30_C"/>
</dbReference>
<protein>
    <recommendedName>
        <fullName evidence="23">Glucosylceramidase</fullName>
        <ecNumber evidence="23">3.2.1.45</ecNumber>
    </recommendedName>
</protein>
<evidence type="ECO:0000256" key="21">
    <source>
        <dbReference type="ARBA" id="ARBA00049379"/>
    </source>
</evidence>
<dbReference type="GO" id="GO:0042176">
    <property type="term" value="P:regulation of protein catabolic process"/>
    <property type="evidence" value="ECO:0007669"/>
    <property type="project" value="UniProtKB-ARBA"/>
</dbReference>
<dbReference type="GO" id="GO:0030163">
    <property type="term" value="P:protein catabolic process"/>
    <property type="evidence" value="ECO:0007669"/>
    <property type="project" value="UniProtKB-ARBA"/>
</dbReference>
<dbReference type="GO" id="GO:0006914">
    <property type="term" value="P:autophagy"/>
    <property type="evidence" value="ECO:0007669"/>
    <property type="project" value="UniProtKB-ARBA"/>
</dbReference>
<comment type="pathway">
    <text evidence="4">Sphingolipid metabolism.</text>
</comment>
<feature type="domain" description="Glycosyl hydrolase family 30 beta sandwich" evidence="26">
    <location>
        <begin position="455"/>
        <end position="520"/>
    </location>
</feature>
<comment type="catalytic activity">
    <reaction evidence="22">
        <text>beta-D-glucosyl-N-(9Z-octadecenoyl)-sphing-4E-enine + cholesterol = N-(9Z-octadecenoyl)-sphing-4-enine + cholesteryl 3-beta-D-glucoside</text>
        <dbReference type="Rhea" id="RHEA:58324"/>
        <dbReference type="ChEBI" id="CHEBI:16113"/>
        <dbReference type="ChEBI" id="CHEBI:17495"/>
        <dbReference type="ChEBI" id="CHEBI:77996"/>
        <dbReference type="ChEBI" id="CHEBI:139140"/>
    </reaction>
    <physiologicalReaction direction="left-to-right" evidence="22">
        <dbReference type="Rhea" id="RHEA:58325"/>
    </physiologicalReaction>
    <physiologicalReaction direction="right-to-left" evidence="22">
        <dbReference type="Rhea" id="RHEA:58326"/>
    </physiologicalReaction>
</comment>
<dbReference type="Pfam" id="PF02055">
    <property type="entry name" value="Glyco_hydro_30"/>
    <property type="match status" value="1"/>
</dbReference>
<dbReference type="GO" id="GO:0042391">
    <property type="term" value="P:regulation of membrane potential"/>
    <property type="evidence" value="ECO:0007669"/>
    <property type="project" value="UniProtKB-ARBA"/>
</dbReference>
<proteinExistence type="inferred from homology"/>
<sequence>MRTVGASLFLLFFLLQVVADATATSPCAPKHVGPGAMVCVCNATYCDMMGPLSLPPEGTFVKYLSSKAGKRLERSQGKLLANRKRSGLLYSYNPCVHYQCIKGFGGSHTDSSSINILQLSPPAQEHLLRSYFSKDGIEYNLLRLPIGCSDFSTRPYSYDDDCPDDFELKCFSLVQEDTKLKIPLLQRILALSQRPLSLIASPWSSPSWMRVNGRVEGKSRLKGKAGDMYHKTWARYFVRFLDEYARHNITFWAVTPQNEPNSAVLSPSGDFPVNRQTAEEARDFIILDLGPELANSSHKDVLLIMYDDQRSEILDWAKVILGNSSSARYIAGIGIHWYYDPTTLPSLTLDPTHSLFPNYFLLYTESCNGYPPNIVRVDLGSWDRGVKYSQNILENIRNHIVGWIDWNVALDMRGGPNFVDNFVDSPIIVNAAKDEFYKQPMFYHLAHFSKFIPEGSVRVYLACNSLLGNCQLQTEGFLRPDGVAVVVVLNKCIWNVPFSISDGQLGYIEDVAPANSIQTYLWKTSTTCLGGKGQGTCFLPTK</sequence>
<dbReference type="InterPro" id="IPR001139">
    <property type="entry name" value="Glyco_hydro_30"/>
</dbReference>
<feature type="chain" id="PRO_5025637571" description="Glucosylceramidase" evidence="24">
    <location>
        <begin position="24"/>
        <end position="542"/>
    </location>
</feature>
<dbReference type="GO" id="GO:0010605">
    <property type="term" value="P:negative regulation of macromolecule metabolic process"/>
    <property type="evidence" value="ECO:0007669"/>
    <property type="project" value="UniProtKB-ARBA"/>
</dbReference>
<keyword evidence="10 23" id="KW-0443">Lipid metabolism</keyword>
<comment type="catalytic activity">
    <reaction evidence="13">
        <text>a beta-D-galactosyl-(1&lt;-&gt;1')-N-acylsphing-4-enine + H2O = an N-acylsphing-4-enine + D-galactose</text>
        <dbReference type="Rhea" id="RHEA:14297"/>
        <dbReference type="ChEBI" id="CHEBI:4139"/>
        <dbReference type="ChEBI" id="CHEBI:15377"/>
        <dbReference type="ChEBI" id="CHEBI:18390"/>
        <dbReference type="ChEBI" id="CHEBI:52639"/>
        <dbReference type="EC" id="3.2.1.46"/>
    </reaction>
    <physiologicalReaction direction="left-to-right" evidence="13">
        <dbReference type="Rhea" id="RHEA:14298"/>
    </physiologicalReaction>
</comment>
<dbReference type="GO" id="GO:0004336">
    <property type="term" value="F:galactosylceramidase activity"/>
    <property type="evidence" value="ECO:0007669"/>
    <property type="project" value="UniProtKB-EC"/>
</dbReference>
<dbReference type="PRINTS" id="PR00843">
    <property type="entry name" value="GLHYDRLASE30"/>
</dbReference>
<comment type="catalytic activity">
    <reaction evidence="11">
        <text>beta-D-xylosyl-(1&lt;-&gt;1')-N-(9Z-octadecenoyl)-sphing-4-enine + cholesterol = cholesteryl 3-beta-D-xyloside + N-(9Z-octadecenoyl)-sphing-4-enine</text>
        <dbReference type="Rhea" id="RHEA:70251"/>
        <dbReference type="ChEBI" id="CHEBI:16113"/>
        <dbReference type="ChEBI" id="CHEBI:77996"/>
        <dbReference type="ChEBI" id="CHEBI:189067"/>
        <dbReference type="ChEBI" id="CHEBI:189081"/>
    </reaction>
    <physiologicalReaction direction="left-to-right" evidence="11">
        <dbReference type="Rhea" id="RHEA:70252"/>
    </physiologicalReaction>
</comment>
<dbReference type="InterPro" id="IPR017853">
    <property type="entry name" value="GH"/>
</dbReference>
<comment type="subcellular location">
    <subcellularLocation>
        <location evidence="2">Lysosome membrane</location>
        <topology evidence="2">Peripheral membrane protein</topology>
        <orientation evidence="2">Lumenal side</orientation>
    </subcellularLocation>
</comment>
<evidence type="ECO:0000259" key="26">
    <source>
        <dbReference type="Pfam" id="PF17189"/>
    </source>
</evidence>
<evidence type="ECO:0000256" key="7">
    <source>
        <dbReference type="ARBA" id="ARBA00022729"/>
    </source>
</evidence>
<evidence type="ECO:0000256" key="4">
    <source>
        <dbReference type="ARBA" id="ARBA00004991"/>
    </source>
</evidence>
<evidence type="ECO:0000256" key="14">
    <source>
        <dbReference type="ARBA" id="ARBA00033703"/>
    </source>
</evidence>
<dbReference type="UniPathway" id="UPA00296"/>
<evidence type="ECO:0000256" key="18">
    <source>
        <dbReference type="ARBA" id="ARBA00048698"/>
    </source>
</evidence>
<evidence type="ECO:0000313" key="27">
    <source>
        <dbReference type="Ensembl" id="ENSPMRP00000025962.1"/>
    </source>
</evidence>
<dbReference type="GO" id="GO:0016241">
    <property type="term" value="P:regulation of macroautophagy"/>
    <property type="evidence" value="ECO:0007669"/>
    <property type="project" value="UniProtKB-ARBA"/>
</dbReference>
<dbReference type="SUPFAM" id="SSF51445">
    <property type="entry name" value="(Trans)glycosidases"/>
    <property type="match status" value="1"/>
</dbReference>
<keyword evidence="9 23" id="KW-0746">Sphingolipid metabolism</keyword>
<dbReference type="GeneTree" id="ENSGT00390000009464"/>
<keyword evidence="28" id="KW-1185">Reference proteome</keyword>
<reference evidence="27 28" key="1">
    <citation type="journal article" date="2019" name="Proc. Natl. Acad. Sci. U.S.A.">
        <title>Regulatory changes in pterin and carotenoid genes underlie balanced color polymorphisms in the wall lizard.</title>
        <authorList>
            <person name="Andrade P."/>
            <person name="Pinho C."/>
            <person name="Perez I de Lanuza G."/>
            <person name="Afonso S."/>
            <person name="Brejcha J."/>
            <person name="Rubin C.J."/>
            <person name="Wallerman O."/>
            <person name="Pereira P."/>
            <person name="Sabatino S.J."/>
            <person name="Bellati A."/>
            <person name="Pellitteri-Rosa D."/>
            <person name="Bosakova Z."/>
            <person name="Bunikis I."/>
            <person name="Carretero M.A."/>
            <person name="Feiner N."/>
            <person name="Marsik P."/>
            <person name="Pauperio F."/>
            <person name="Salvi D."/>
            <person name="Soler L."/>
            <person name="While G.M."/>
            <person name="Uller T."/>
            <person name="Font E."/>
            <person name="Andersson L."/>
            <person name="Carneiro M."/>
        </authorList>
    </citation>
    <scope>NUCLEOTIDE SEQUENCE</scope>
</reference>
<evidence type="ECO:0000256" key="13">
    <source>
        <dbReference type="ARBA" id="ARBA00033698"/>
    </source>
</evidence>
<reference evidence="27" key="2">
    <citation type="submission" date="2025-08" db="UniProtKB">
        <authorList>
            <consortium name="Ensembl"/>
        </authorList>
    </citation>
    <scope>IDENTIFICATION</scope>
</reference>
<comment type="catalytic activity">
    <reaction evidence="14">
        <text>1-(beta-D-galactosyl)-N-dodecanoylsphing-4-enine + cholesterol = cholesteryl 3-beta-D-galactoside + N-dodecanoylsphing-4-enine</text>
        <dbReference type="Rhea" id="RHEA:70255"/>
        <dbReference type="ChEBI" id="CHEBI:16113"/>
        <dbReference type="ChEBI" id="CHEBI:72956"/>
        <dbReference type="ChEBI" id="CHEBI:73432"/>
        <dbReference type="ChEBI" id="CHEBI:189066"/>
    </reaction>
    <physiologicalReaction direction="left-to-right" evidence="14">
        <dbReference type="Rhea" id="RHEA:70256"/>
    </physiologicalReaction>
    <physiologicalReaction direction="right-to-left" evidence="14">
        <dbReference type="Rhea" id="RHEA:70257"/>
    </physiologicalReaction>
</comment>
<evidence type="ECO:0000256" key="1">
    <source>
        <dbReference type="ARBA" id="ARBA00001013"/>
    </source>
</evidence>
<dbReference type="GeneID" id="114587099"/>
<keyword evidence="8 23" id="KW-0378">Hydrolase</keyword>
<dbReference type="GO" id="GO:0007040">
    <property type="term" value="P:lysosome organization"/>
    <property type="evidence" value="ECO:0007669"/>
    <property type="project" value="UniProtKB-ARBA"/>
</dbReference>
<evidence type="ECO:0000256" key="16">
    <source>
        <dbReference type="ARBA" id="ARBA00048111"/>
    </source>
</evidence>
<keyword evidence="7 24" id="KW-0732">Signal</keyword>
<organism evidence="27 28">
    <name type="scientific">Podarcis muralis</name>
    <name type="common">Wall lizard</name>
    <name type="synonym">Lacerta muralis</name>
    <dbReference type="NCBI Taxonomy" id="64176"/>
    <lineage>
        <taxon>Eukaryota</taxon>
        <taxon>Metazoa</taxon>
        <taxon>Chordata</taxon>
        <taxon>Craniata</taxon>
        <taxon>Vertebrata</taxon>
        <taxon>Euteleostomi</taxon>
        <taxon>Lepidosauria</taxon>
        <taxon>Squamata</taxon>
        <taxon>Bifurcata</taxon>
        <taxon>Unidentata</taxon>
        <taxon>Episquamata</taxon>
        <taxon>Laterata</taxon>
        <taxon>Lacertibaenia</taxon>
        <taxon>Lacertidae</taxon>
        <taxon>Podarcis</taxon>
    </lineage>
</organism>
<dbReference type="RefSeq" id="XP_028566858.1">
    <property type="nucleotide sequence ID" value="XM_028711025.1"/>
</dbReference>
<dbReference type="SUPFAM" id="SSF51011">
    <property type="entry name" value="Glycosyl hydrolase domain"/>
    <property type="match status" value="2"/>
</dbReference>
<dbReference type="InterPro" id="IPR033453">
    <property type="entry name" value="Glyco_hydro_30_TIM-barrel"/>
</dbReference>
<comment type="catalytic activity">
    <reaction evidence="19">
        <text>a beta-D-xylosyl-(1&lt;-&gt;1')-N-acylsphing-4-enine + cholesterol = cholesteryl 3-beta-D-xyloside + an N-acylsphing-4-enine</text>
        <dbReference type="Rhea" id="RHEA:70239"/>
        <dbReference type="ChEBI" id="CHEBI:16113"/>
        <dbReference type="ChEBI" id="CHEBI:52639"/>
        <dbReference type="ChEBI" id="CHEBI:189067"/>
        <dbReference type="ChEBI" id="CHEBI:189068"/>
    </reaction>
    <physiologicalReaction direction="left-to-right" evidence="19">
        <dbReference type="Rhea" id="RHEA:70240"/>
    </physiologicalReaction>
</comment>
<dbReference type="Proteomes" id="UP000472272">
    <property type="component" value="Chromosome 16"/>
</dbReference>
<name>A0A670JSP0_PODMU</name>
<evidence type="ECO:0000256" key="12">
    <source>
        <dbReference type="ARBA" id="ARBA00033646"/>
    </source>
</evidence>
<comment type="catalytic activity">
    <reaction evidence="20">
        <text>beta-D-glucosyl-(1&lt;-&gt;1')-N-(15Z-tetracosenoyl)-sphing-4-enine + cholesterol = N-(15Z-tetracosenoyl)-sphing-4-enine + cholesteryl 3-beta-D-glucoside</text>
        <dbReference type="Rhea" id="RHEA:70315"/>
        <dbReference type="ChEBI" id="CHEBI:16113"/>
        <dbReference type="ChEBI" id="CHEBI:17495"/>
        <dbReference type="ChEBI" id="CHEBI:74450"/>
        <dbReference type="ChEBI" id="CHEBI:76302"/>
    </reaction>
    <physiologicalReaction direction="left-to-right" evidence="20">
        <dbReference type="Rhea" id="RHEA:70316"/>
    </physiologicalReaction>
    <physiologicalReaction direction="right-to-left" evidence="20">
        <dbReference type="Rhea" id="RHEA:70317"/>
    </physiologicalReaction>
</comment>
<dbReference type="PANTHER" id="PTHR11069:SF23">
    <property type="entry name" value="LYSOSOMAL ACID GLUCOSYLCERAMIDASE"/>
    <property type="match status" value="1"/>
</dbReference>
<dbReference type="GO" id="GO:0006680">
    <property type="term" value="P:glucosylceramide catabolic process"/>
    <property type="evidence" value="ECO:0007669"/>
    <property type="project" value="TreeGrafter"/>
</dbReference>
<dbReference type="GO" id="GO:0005765">
    <property type="term" value="C:lysosomal membrane"/>
    <property type="evidence" value="ECO:0007669"/>
    <property type="project" value="UniProtKB-SubCell"/>
</dbReference>
<dbReference type="GO" id="GO:0032006">
    <property type="term" value="P:regulation of TOR signaling"/>
    <property type="evidence" value="ECO:0007669"/>
    <property type="project" value="UniProtKB-ARBA"/>
</dbReference>
<evidence type="ECO:0000256" key="8">
    <source>
        <dbReference type="ARBA" id="ARBA00022801"/>
    </source>
</evidence>
<evidence type="ECO:0000256" key="10">
    <source>
        <dbReference type="ARBA" id="ARBA00023098"/>
    </source>
</evidence>